<dbReference type="Pfam" id="PF13086">
    <property type="entry name" value="AAA_11"/>
    <property type="match status" value="2"/>
</dbReference>
<dbReference type="SUPFAM" id="SSF52540">
    <property type="entry name" value="P-loop containing nucleoside triphosphate hydrolases"/>
    <property type="match status" value="1"/>
</dbReference>
<dbReference type="HOGENOM" id="CLU_001666_6_3_1"/>
<comment type="catalytic activity">
    <reaction evidence="11">
        <text>ATP + H2O = ADP + phosphate + H(+)</text>
        <dbReference type="Rhea" id="RHEA:13065"/>
        <dbReference type="ChEBI" id="CHEBI:15377"/>
        <dbReference type="ChEBI" id="CHEBI:15378"/>
        <dbReference type="ChEBI" id="CHEBI:30616"/>
        <dbReference type="ChEBI" id="CHEBI:43474"/>
        <dbReference type="ChEBI" id="CHEBI:456216"/>
        <dbReference type="EC" id="3.6.4.13"/>
    </reaction>
</comment>
<feature type="domain" description="U1-type" evidence="12">
    <location>
        <begin position="58"/>
        <end position="91"/>
    </location>
</feature>
<dbReference type="InterPro" id="IPR049080">
    <property type="entry name" value="MOV-10-like_beta-barrel"/>
</dbReference>
<gene>
    <name evidence="13" type="ORF">M378DRAFT_80559</name>
</gene>
<dbReference type="GO" id="GO:0036464">
    <property type="term" value="C:cytoplasmic ribonucleoprotein granule"/>
    <property type="evidence" value="ECO:0007669"/>
    <property type="project" value="UniProtKB-SubCell"/>
</dbReference>
<evidence type="ECO:0000256" key="9">
    <source>
        <dbReference type="ARBA" id="ARBA00022884"/>
    </source>
</evidence>
<reference evidence="13 14" key="1">
    <citation type="submission" date="2014-04" db="EMBL/GenBank/DDBJ databases">
        <title>Evolutionary Origins and Diversification of the Mycorrhizal Mutualists.</title>
        <authorList>
            <consortium name="DOE Joint Genome Institute"/>
            <consortium name="Mycorrhizal Genomics Consortium"/>
            <person name="Kohler A."/>
            <person name="Kuo A."/>
            <person name="Nagy L.G."/>
            <person name="Floudas D."/>
            <person name="Copeland A."/>
            <person name="Barry K.W."/>
            <person name="Cichocki N."/>
            <person name="Veneault-Fourrey C."/>
            <person name="LaButti K."/>
            <person name="Lindquist E.A."/>
            <person name="Lipzen A."/>
            <person name="Lundell T."/>
            <person name="Morin E."/>
            <person name="Murat C."/>
            <person name="Riley R."/>
            <person name="Ohm R."/>
            <person name="Sun H."/>
            <person name="Tunlid A."/>
            <person name="Henrissat B."/>
            <person name="Grigoriev I.V."/>
            <person name="Hibbett D.S."/>
            <person name="Martin F."/>
        </authorList>
    </citation>
    <scope>NUCLEOTIDE SEQUENCE [LARGE SCALE GENOMIC DNA]</scope>
    <source>
        <strain evidence="13 14">Koide BX008</strain>
    </source>
</reference>
<keyword evidence="10" id="KW-0943">RNA-mediated gene silencing</keyword>
<dbReference type="InterPro" id="IPR036236">
    <property type="entry name" value="Znf_C2H2_sf"/>
</dbReference>
<dbReference type="GO" id="GO:0008270">
    <property type="term" value="F:zinc ion binding"/>
    <property type="evidence" value="ECO:0007669"/>
    <property type="project" value="InterPro"/>
</dbReference>
<keyword evidence="8" id="KW-0067">ATP-binding</keyword>
<dbReference type="Pfam" id="PF13087">
    <property type="entry name" value="AAA_12"/>
    <property type="match status" value="1"/>
</dbReference>
<evidence type="ECO:0000313" key="14">
    <source>
        <dbReference type="Proteomes" id="UP000054549"/>
    </source>
</evidence>
<dbReference type="STRING" id="946122.A0A0C2T8C0"/>
<dbReference type="InterPro" id="IPR026122">
    <property type="entry name" value="MOV-10/SDE3_DEXXQ/H-box"/>
</dbReference>
<evidence type="ECO:0000256" key="2">
    <source>
        <dbReference type="ARBA" id="ARBA00005601"/>
    </source>
</evidence>
<evidence type="ECO:0000256" key="10">
    <source>
        <dbReference type="ARBA" id="ARBA00023158"/>
    </source>
</evidence>
<dbReference type="SMART" id="SM00451">
    <property type="entry name" value="ZnF_U1"/>
    <property type="match status" value="3"/>
</dbReference>
<dbReference type="GO" id="GO:0003723">
    <property type="term" value="F:RNA binding"/>
    <property type="evidence" value="ECO:0007669"/>
    <property type="project" value="UniProtKB-KW"/>
</dbReference>
<evidence type="ECO:0000256" key="11">
    <source>
        <dbReference type="ARBA" id="ARBA00047984"/>
    </source>
</evidence>
<dbReference type="InterPro" id="IPR047187">
    <property type="entry name" value="SF1_C_Upf1"/>
</dbReference>
<dbReference type="InterPro" id="IPR041677">
    <property type="entry name" value="DNA2/NAM7_AAA_11"/>
</dbReference>
<dbReference type="GO" id="GO:0016787">
    <property type="term" value="F:hydrolase activity"/>
    <property type="evidence" value="ECO:0007669"/>
    <property type="project" value="UniProtKB-KW"/>
</dbReference>
<feature type="domain" description="U1-type" evidence="12">
    <location>
        <begin position="106"/>
        <end position="139"/>
    </location>
</feature>
<dbReference type="GO" id="GO:0032574">
    <property type="term" value="F:5'-3' RNA helicase activity"/>
    <property type="evidence" value="ECO:0007669"/>
    <property type="project" value="InterPro"/>
</dbReference>
<dbReference type="EMBL" id="KN818265">
    <property type="protein sequence ID" value="KIL62874.1"/>
    <property type="molecule type" value="Genomic_DNA"/>
</dbReference>
<keyword evidence="7" id="KW-0347">Helicase</keyword>
<dbReference type="Gene3D" id="3.40.50.300">
    <property type="entry name" value="P-loop containing nucleotide triphosphate hydrolases"/>
    <property type="match status" value="2"/>
</dbReference>
<evidence type="ECO:0000256" key="4">
    <source>
        <dbReference type="ARBA" id="ARBA00022490"/>
    </source>
</evidence>
<organism evidence="13 14">
    <name type="scientific">Amanita muscaria (strain Koide BX008)</name>
    <dbReference type="NCBI Taxonomy" id="946122"/>
    <lineage>
        <taxon>Eukaryota</taxon>
        <taxon>Fungi</taxon>
        <taxon>Dikarya</taxon>
        <taxon>Basidiomycota</taxon>
        <taxon>Agaricomycotina</taxon>
        <taxon>Agaricomycetes</taxon>
        <taxon>Agaricomycetidae</taxon>
        <taxon>Agaricales</taxon>
        <taxon>Pluteineae</taxon>
        <taxon>Amanitaceae</taxon>
        <taxon>Amanita</taxon>
    </lineage>
</organism>
<dbReference type="InterPro" id="IPR041679">
    <property type="entry name" value="DNA2/NAM7-like_C"/>
</dbReference>
<sequence>MPRNCRNVLAYGSCSDPSCKFNHTILTCEPCGFVASSASFYQSHLHGRKHLSRLAGTTVTVFCPVCQKNIGNGGWESHVRGRPHCNEATRQGISSNVTPQQGVSSETEKYCDMCRITIRSYNWQRHVAGLQHKKREGYASYKTALDEAEKDKNGLMTEGDFDFGIVEPHLARSGVRCAAKIRLTTPTTRIAMVSYQLVSSKDQKEGADHVFDVTVEGANRNITTITPVTIQVAFKQKHVGRCEDRLEMVFEDVQLAKRFLISKSLSAIVGNKADHEALKAKAPYVPQPRTSREPEDDVVEGVQPPATKAVPYVDRLPHARIPSPLLSTLSSGTTGDIVARVRRTFFPREFSSETYARFFKHLLWIEEYRSDRDLERYDIASTRLSAHRPYYYLDVPGLAEKRPSVLIGDRILVRRSDAARGHWYAGGVHVVRQREVGLRFHESFPWRPTQTYTVRFKLNRLIMRRQHMAMDTAFSEDRVLFPEAHHVGSQSGGGAIKTINPLIQKNALQLKAVTGIVNSPPGSVPFVVFGPPGTGKTITIIEAILQILTKNPKARILACAPSNSAADIILSRLSVRLNTDELFRFYAPSRSKTQVTSDMLEYTHVRDVDGCFSVPPIARMKRFRVIVTTCLSATVVAGIGIPRGHYTHIFIDEAGQATEPEAFVSIKTVADSSTNVVLSGDPKQLGPIIRSTVARVLGLEKSYIERLMERDVYDVQGGHGATIVKLVQNYRSREAILKFPNERFYGGDLRRWADRTVTDAFLGSPLLPSKKFPIVFHSVTGRDERESTSPSFFNIDEAIQVKAYVQALRANGRLRTTESEIGIITPYNAQCFKIRAALRGVADEIKVGSVEEFQGQERKVIIVSTVRSSQEFVEYDLRHTLGFVASPRRFNVAVTRAKALLIIVGDPNVLSLDPLWRCFLNYVFINGGWTGPPPSWDTDEAVDEQGGYDKRVRERAEVDMNDFARRIEKLTLEKIDDEDHDANVDRPWRDVE</sequence>
<dbReference type="OrthoDB" id="6513042at2759"/>
<name>A0A0C2T8C0_AMAMK</name>
<dbReference type="InterPro" id="IPR003604">
    <property type="entry name" value="Matrin/U1-like-C_Znf_C2H2"/>
</dbReference>
<dbReference type="CDD" id="cd18038">
    <property type="entry name" value="DEXXQc_Helz-like"/>
    <property type="match status" value="1"/>
</dbReference>
<dbReference type="InParanoid" id="A0A0C2T8C0"/>
<dbReference type="PANTHER" id="PTHR45418:SF1">
    <property type="entry name" value="CANCER_TESTIS ANTIGEN 55"/>
    <property type="match status" value="1"/>
</dbReference>
<evidence type="ECO:0000256" key="5">
    <source>
        <dbReference type="ARBA" id="ARBA00022741"/>
    </source>
</evidence>
<dbReference type="PANTHER" id="PTHR45418">
    <property type="entry name" value="CANCER/TESTIS ANTIGEN 55"/>
    <property type="match status" value="1"/>
</dbReference>
<protein>
    <recommendedName>
        <fullName evidence="3">RNA helicase</fullName>
        <ecNumber evidence="3">3.6.4.13</ecNumber>
    </recommendedName>
</protein>
<proteinExistence type="inferred from homology"/>
<evidence type="ECO:0000259" key="12">
    <source>
        <dbReference type="SMART" id="SM00451"/>
    </source>
</evidence>
<dbReference type="Pfam" id="PF21634">
    <property type="entry name" value="MOV-10_beta-barrel"/>
    <property type="match status" value="1"/>
</dbReference>
<dbReference type="SUPFAM" id="SSF57667">
    <property type="entry name" value="beta-beta-alpha zinc fingers"/>
    <property type="match status" value="1"/>
</dbReference>
<comment type="subcellular location">
    <subcellularLocation>
        <location evidence="1">Cytoplasm</location>
        <location evidence="1">Cytoplasmic ribonucleoprotein granule</location>
    </subcellularLocation>
</comment>
<feature type="domain" description="U1-type" evidence="12">
    <location>
        <begin position="23"/>
        <end position="57"/>
    </location>
</feature>
<dbReference type="GO" id="GO:0031047">
    <property type="term" value="P:regulatory ncRNA-mediated gene silencing"/>
    <property type="evidence" value="ECO:0007669"/>
    <property type="project" value="UniProtKB-KW"/>
</dbReference>
<keyword evidence="5" id="KW-0547">Nucleotide-binding</keyword>
<evidence type="ECO:0000256" key="7">
    <source>
        <dbReference type="ARBA" id="ARBA00022806"/>
    </source>
</evidence>
<accession>A0A0C2T8C0</accession>
<evidence type="ECO:0000256" key="6">
    <source>
        <dbReference type="ARBA" id="ARBA00022801"/>
    </source>
</evidence>
<comment type="similarity">
    <text evidence="2">Belongs to the DNA2/NAM7 helicase family. SDE3 subfamily.</text>
</comment>
<dbReference type="Proteomes" id="UP000054549">
    <property type="component" value="Unassembled WGS sequence"/>
</dbReference>
<dbReference type="EC" id="3.6.4.13" evidence="3"/>
<evidence type="ECO:0000256" key="3">
    <source>
        <dbReference type="ARBA" id="ARBA00012552"/>
    </source>
</evidence>
<dbReference type="InterPro" id="IPR027417">
    <property type="entry name" value="P-loop_NTPase"/>
</dbReference>
<dbReference type="CDD" id="cd18808">
    <property type="entry name" value="SF1_C_Upf1"/>
    <property type="match status" value="1"/>
</dbReference>
<keyword evidence="4" id="KW-0963">Cytoplasm</keyword>
<evidence type="ECO:0000256" key="1">
    <source>
        <dbReference type="ARBA" id="ARBA00004331"/>
    </source>
</evidence>
<dbReference type="AlphaFoldDB" id="A0A0C2T8C0"/>
<evidence type="ECO:0000313" key="13">
    <source>
        <dbReference type="EMBL" id="KIL62874.1"/>
    </source>
</evidence>
<keyword evidence="14" id="KW-1185">Reference proteome</keyword>
<keyword evidence="9" id="KW-0694">RNA-binding</keyword>
<dbReference type="FunFam" id="3.40.50.300:FF:000608">
    <property type="entry name" value="Mov10 RISC complex RNA helicase"/>
    <property type="match status" value="1"/>
</dbReference>
<keyword evidence="6" id="KW-0378">Hydrolase</keyword>
<evidence type="ECO:0000256" key="8">
    <source>
        <dbReference type="ARBA" id="ARBA00022840"/>
    </source>
</evidence>
<dbReference type="GO" id="GO:0005524">
    <property type="term" value="F:ATP binding"/>
    <property type="evidence" value="ECO:0007669"/>
    <property type="project" value="UniProtKB-KW"/>
</dbReference>